<comment type="caution">
    <text evidence="1">The sequence shown here is derived from an EMBL/GenBank/DDBJ whole genome shotgun (WGS) entry which is preliminary data.</text>
</comment>
<sequence length="64" mass="7005">MEFINPVNSCSALLDLSCAQFGAVATQDNDVYDTVGRCLHMSKARSHPSPKPVVKFIKRGARIL</sequence>
<dbReference type="EMBL" id="RBNI01003889">
    <property type="protein sequence ID" value="RUP47954.1"/>
    <property type="molecule type" value="Genomic_DNA"/>
</dbReference>
<evidence type="ECO:0000313" key="2">
    <source>
        <dbReference type="Proteomes" id="UP000268093"/>
    </source>
</evidence>
<dbReference type="AlphaFoldDB" id="A0A433DAV1"/>
<evidence type="ECO:0000313" key="1">
    <source>
        <dbReference type="EMBL" id="RUP47954.1"/>
    </source>
</evidence>
<accession>A0A433DAV1</accession>
<keyword evidence="2" id="KW-1185">Reference proteome</keyword>
<organism evidence="1 2">
    <name type="scientific">Jimgerdemannia flammicorona</name>
    <dbReference type="NCBI Taxonomy" id="994334"/>
    <lineage>
        <taxon>Eukaryota</taxon>
        <taxon>Fungi</taxon>
        <taxon>Fungi incertae sedis</taxon>
        <taxon>Mucoromycota</taxon>
        <taxon>Mucoromycotina</taxon>
        <taxon>Endogonomycetes</taxon>
        <taxon>Endogonales</taxon>
        <taxon>Endogonaceae</taxon>
        <taxon>Jimgerdemannia</taxon>
    </lineage>
</organism>
<protein>
    <submittedName>
        <fullName evidence="1">Uncharacterized protein</fullName>
    </submittedName>
</protein>
<name>A0A433DAV1_9FUNG</name>
<gene>
    <name evidence="1" type="ORF">BC936DRAFT_145141</name>
</gene>
<proteinExistence type="predicted"/>
<dbReference type="Proteomes" id="UP000268093">
    <property type="component" value="Unassembled WGS sequence"/>
</dbReference>
<reference evidence="1 2" key="1">
    <citation type="journal article" date="2018" name="New Phytol.">
        <title>Phylogenomics of Endogonaceae and evolution of mycorrhizas within Mucoromycota.</title>
        <authorList>
            <person name="Chang Y."/>
            <person name="Desiro A."/>
            <person name="Na H."/>
            <person name="Sandor L."/>
            <person name="Lipzen A."/>
            <person name="Clum A."/>
            <person name="Barry K."/>
            <person name="Grigoriev I.V."/>
            <person name="Martin F.M."/>
            <person name="Stajich J.E."/>
            <person name="Smith M.E."/>
            <person name="Bonito G."/>
            <person name="Spatafora J.W."/>
        </authorList>
    </citation>
    <scope>NUCLEOTIDE SEQUENCE [LARGE SCALE GENOMIC DNA]</scope>
    <source>
        <strain evidence="1 2">GMNB39</strain>
    </source>
</reference>